<keyword evidence="4" id="KW-1185">Reference proteome</keyword>
<protein>
    <submittedName>
        <fullName evidence="3">Uncharacterized protein</fullName>
    </submittedName>
</protein>
<feature type="compositionally biased region" description="Polar residues" evidence="1">
    <location>
        <begin position="152"/>
        <end position="167"/>
    </location>
</feature>
<name>A0A1D1VNG4_RAMVA</name>
<accession>A0A1D1VNG4</accession>
<sequence length="522" mass="53475">MRQSRRLEGGSLLLFSVTCFQALRISTTFAVATAGQSNVFSTNDYHSRFKRATSTADSSFPYPLVKSSGLTSESRAEVPFEVSSTGVSRTLYPFYKTNAVLPISSSALSYTVPVGAIPLIAGRSSPSTGNSAVNSAYNPSYSNDYGSVSPVNTYNPSTYAQPSQRSFSPADPLEPEEPGSDSSSKMVQAAPLLSRSIPSPVASSIPSNVGFSGSAQQFAAQSLAASTGVSSDAVAAGGLGGSSGAGIGTGYAAATPDGASYVGPGSPGFAQSSPNTASGTLYNPKYGSSPRFYGAATPTGVAASPALLYPYFLYYPVQYGYDQGEQSVMPNGGFFPLIGYKRRYGYRNGPYYGYGIYVDYPPYFGFGKVKDGFGYDPEADLMASVALEQGSGTSEGLSINAAGSANQGYAQSGNPGNYGAPTQGGYGGQSPATAYGNTGQGYAANPSPYISQTTGYSPSQSQYGASNYGQVSPQNTYAGRSISSSSATSASSPTSFPSAASFPGLTKYAPANSPVALASAQG</sequence>
<feature type="compositionally biased region" description="Low complexity" evidence="1">
    <location>
        <begin position="483"/>
        <end position="502"/>
    </location>
</feature>
<evidence type="ECO:0000313" key="4">
    <source>
        <dbReference type="Proteomes" id="UP000186922"/>
    </source>
</evidence>
<dbReference type="Proteomes" id="UP000186922">
    <property type="component" value="Unassembled WGS sequence"/>
</dbReference>
<feature type="region of interest" description="Disordered" evidence="1">
    <location>
        <begin position="412"/>
        <end position="432"/>
    </location>
</feature>
<proteinExistence type="predicted"/>
<evidence type="ECO:0000313" key="3">
    <source>
        <dbReference type="EMBL" id="GAV03140.1"/>
    </source>
</evidence>
<feature type="region of interest" description="Disordered" evidence="1">
    <location>
        <begin position="152"/>
        <end position="188"/>
    </location>
</feature>
<reference evidence="3 4" key="1">
    <citation type="journal article" date="2016" name="Nat. Commun.">
        <title>Extremotolerant tardigrade genome and improved radiotolerance of human cultured cells by tardigrade-unique protein.</title>
        <authorList>
            <person name="Hashimoto T."/>
            <person name="Horikawa D.D."/>
            <person name="Saito Y."/>
            <person name="Kuwahara H."/>
            <person name="Kozuka-Hata H."/>
            <person name="Shin-I T."/>
            <person name="Minakuchi Y."/>
            <person name="Ohishi K."/>
            <person name="Motoyama A."/>
            <person name="Aizu T."/>
            <person name="Enomoto A."/>
            <person name="Kondo K."/>
            <person name="Tanaka S."/>
            <person name="Hara Y."/>
            <person name="Koshikawa S."/>
            <person name="Sagara H."/>
            <person name="Miura T."/>
            <person name="Yokobori S."/>
            <person name="Miyagawa K."/>
            <person name="Suzuki Y."/>
            <person name="Kubo T."/>
            <person name="Oyama M."/>
            <person name="Kohara Y."/>
            <person name="Fujiyama A."/>
            <person name="Arakawa K."/>
            <person name="Katayama T."/>
            <person name="Toyoda A."/>
            <person name="Kunieda T."/>
        </authorList>
    </citation>
    <scope>NUCLEOTIDE SEQUENCE [LARGE SCALE GENOMIC DNA]</scope>
    <source>
        <strain evidence="3 4">YOKOZUNA-1</strain>
    </source>
</reference>
<gene>
    <name evidence="3" type="primary">RvY_13614</name>
    <name evidence="3" type="synonym">RvY_13614.2</name>
    <name evidence="3" type="ORF">RvY_13614-2</name>
</gene>
<evidence type="ECO:0000256" key="1">
    <source>
        <dbReference type="SAM" id="MobiDB-lite"/>
    </source>
</evidence>
<keyword evidence="2" id="KW-0732">Signal</keyword>
<organism evidence="3 4">
    <name type="scientific">Ramazzottius varieornatus</name>
    <name type="common">Water bear</name>
    <name type="synonym">Tardigrade</name>
    <dbReference type="NCBI Taxonomy" id="947166"/>
    <lineage>
        <taxon>Eukaryota</taxon>
        <taxon>Metazoa</taxon>
        <taxon>Ecdysozoa</taxon>
        <taxon>Tardigrada</taxon>
        <taxon>Eutardigrada</taxon>
        <taxon>Parachela</taxon>
        <taxon>Hypsibioidea</taxon>
        <taxon>Ramazzottiidae</taxon>
        <taxon>Ramazzottius</taxon>
    </lineage>
</organism>
<evidence type="ECO:0000256" key="2">
    <source>
        <dbReference type="SAM" id="SignalP"/>
    </source>
</evidence>
<feature type="chain" id="PRO_5008898633" evidence="2">
    <location>
        <begin position="23"/>
        <end position="522"/>
    </location>
</feature>
<comment type="caution">
    <text evidence="3">The sequence shown here is derived from an EMBL/GenBank/DDBJ whole genome shotgun (WGS) entry which is preliminary data.</text>
</comment>
<feature type="compositionally biased region" description="Polar residues" evidence="1">
    <location>
        <begin position="450"/>
        <end position="482"/>
    </location>
</feature>
<feature type="signal peptide" evidence="2">
    <location>
        <begin position="1"/>
        <end position="22"/>
    </location>
</feature>
<dbReference type="STRING" id="947166.A0A1D1VNG4"/>
<feature type="region of interest" description="Disordered" evidence="1">
    <location>
        <begin position="450"/>
        <end position="503"/>
    </location>
</feature>
<dbReference type="AlphaFoldDB" id="A0A1D1VNG4"/>
<dbReference type="EMBL" id="BDGG01000009">
    <property type="protein sequence ID" value="GAV03140.1"/>
    <property type="molecule type" value="Genomic_DNA"/>
</dbReference>